<dbReference type="InterPro" id="IPR036736">
    <property type="entry name" value="ACP-like_sf"/>
</dbReference>
<dbReference type="Gene3D" id="1.10.1200.10">
    <property type="entry name" value="ACP-like"/>
    <property type="match status" value="1"/>
</dbReference>
<sequence length="1488" mass="167025">MLSETMNGFRLSLQQKQLWLLQQESSAYVAQTAILLEGNLNKEALKAALKKVISRHEILRSSFCKVVGLKLPIMVVENSCIFSWQEIDLINAEADAIDLACQDEIAKPFNLEQAPLLRASLLKLSINKHILVITLPALCADSDTLKNLFREISDFYSDGFDTEVVQYAHFSEWQNQLLIEPEAENFKDYWLQKDFAAVFQLQLPCQNQSQIQGAFQPQYWEFIIDGNIIKADYSLDEFFLSCWQVLLWRLTKQSEIIVGCISNGREYEELQDTFGLIAKYLPIAHRLTPDLSFEEVIEQVRQATQNAHEWQEYFIIEEIDSLSDGFPILFELTDFPEKRYLNDLTFSVYKHYACIDKFNIKLSGFVKDDCVNLRIDYDHNLFTSGAIAILAEQFQTLVSSAIANPNYPISKLEILPIHQLKQLLIDFNQTQTDYPQNKCIHQLFTEQAAKTPDNIAVVFENEQLSYRELNHRANKLANYLQQLGVKPDVLVGIYLDKSRLSIIAILAVLKAGGAYLPLDSTLPKERLNLMLQDSQIQVLLTQETLLVNLPEHTAQVVCFDNWKAETSCKNPVSSVTCENLAYVIYTSGSTGIPKGVAVEHRQLCNYLQGILEQLDLPDAASFATVSTLAADLGNTVIFSALCTGGCLHIISQERATNPVALAEYCRRHPIDCLKIVPSHLNALLTVANPEEILPSQLLILGGEAASWDLVKQVQQLKPICQILNHYGPTETTIGVLTYKVQQEAAQSKTVPLGRPIANTQIYILDEHLQPVPISVPGELYIGGANLARGYLNRSELTQERFIANPFSEVEGSRLYKTGDLARYLPDGNIEFLGRCDRQVKIHGFRIELEEIETILRQHPAVRQAVATVREERLVAYVVSLHTTTNDLRQFMQERLPEYMVPTAFVILNAIPLTANGKVDYQALPAPELAAELEKTYIAPRTPQEELLAKIWAEILGLKQVGIDDNFFALGGDSILSIQVISKANQAGLQLTPKQLFEHQTIAELAAVAETTQPIKTESGLVTGEVALTPIQHWFFAQNLPNPHHWNQSVLLEVRQNLDFQILEQVIKQLLQHHDALRSHFQLTENGWLQITAAPDEIVPVSRFDLADKLDAEQAITSIATELQASLNLSTGPLIRVAYFDLGQDKPPRLLIIIHHLVVDGVSWRILLEDLQTAYQQLSQGQKIQLPAKTTSFQQWAEKLNEYAQALELESELPYWQNQIQQSVINLPTDDQAANTVTSVGTVSVSLSNPETQALLQEVPKAYQTQVNDVLLTALVQACAQWTGDNSLFLTLEAHGREEIFPDVNLSRTAGWFTAQFPVLLNLGDAFSPGDALKTIKEQLRNIPHNGINYGVLKYLSQNSSLQATPQPQLKFNYLGQFDQVLPDTSIFQLAAQTTGPNRSLQGSRSHLLEIDGMVTHGQLQLNCTYSQNIHHPNTIERLATHFIEALRGLISHCQSQDAGGYTPSDFPEAELSQTELDKLLAKISQMSR</sequence>
<dbReference type="CDD" id="cd05930">
    <property type="entry name" value="A_NRPS"/>
    <property type="match status" value="1"/>
</dbReference>
<protein>
    <submittedName>
        <fullName evidence="7">Amino acid adenylation domain protein</fullName>
    </submittedName>
</protein>
<dbReference type="GO" id="GO:0044550">
    <property type="term" value="P:secondary metabolite biosynthetic process"/>
    <property type="evidence" value="ECO:0007669"/>
    <property type="project" value="UniProtKB-ARBA"/>
</dbReference>
<keyword evidence="8" id="KW-1185">Reference proteome</keyword>
<evidence type="ECO:0000313" key="8">
    <source>
        <dbReference type="Proteomes" id="UP000218785"/>
    </source>
</evidence>
<dbReference type="GO" id="GO:0043041">
    <property type="term" value="P:amino acid activation for nonribosomal peptide biosynthetic process"/>
    <property type="evidence" value="ECO:0007669"/>
    <property type="project" value="UniProtKB-ARBA"/>
</dbReference>
<dbReference type="KEGG" id="ttq:NIES37_35730"/>
<dbReference type="Pfam" id="PF00501">
    <property type="entry name" value="AMP-binding"/>
    <property type="match status" value="1"/>
</dbReference>
<dbReference type="InterPro" id="IPR025110">
    <property type="entry name" value="AMP-bd_C"/>
</dbReference>
<dbReference type="SUPFAM" id="SSF56801">
    <property type="entry name" value="Acetyl-CoA synthetase-like"/>
    <property type="match status" value="1"/>
</dbReference>
<evidence type="ECO:0000256" key="2">
    <source>
        <dbReference type="ARBA" id="ARBA00006432"/>
    </source>
</evidence>
<evidence type="ECO:0000256" key="1">
    <source>
        <dbReference type="ARBA" id="ARBA00001957"/>
    </source>
</evidence>
<evidence type="ECO:0000259" key="6">
    <source>
        <dbReference type="PROSITE" id="PS50075"/>
    </source>
</evidence>
<dbReference type="InterPro" id="IPR009081">
    <property type="entry name" value="PP-bd_ACP"/>
</dbReference>
<dbReference type="GO" id="GO:0017000">
    <property type="term" value="P:antibiotic biosynthetic process"/>
    <property type="evidence" value="ECO:0007669"/>
    <property type="project" value="UniProtKB-KW"/>
</dbReference>
<dbReference type="Gene3D" id="3.30.300.30">
    <property type="match status" value="1"/>
</dbReference>
<dbReference type="PROSITE" id="PS00455">
    <property type="entry name" value="AMP_BINDING"/>
    <property type="match status" value="1"/>
</dbReference>
<comment type="cofactor">
    <cofactor evidence="1">
        <name>pantetheine 4'-phosphate</name>
        <dbReference type="ChEBI" id="CHEBI:47942"/>
    </cofactor>
</comment>
<dbReference type="InterPro" id="IPR000873">
    <property type="entry name" value="AMP-dep_synth/lig_dom"/>
</dbReference>
<dbReference type="FunFam" id="3.40.50.980:FF:000001">
    <property type="entry name" value="Non-ribosomal peptide synthetase"/>
    <property type="match status" value="1"/>
</dbReference>
<accession>A0A1Z4N1M5</accession>
<dbReference type="Pfam" id="PF13193">
    <property type="entry name" value="AMP-binding_C"/>
    <property type="match status" value="1"/>
</dbReference>
<dbReference type="FunFam" id="3.40.50.12780:FF:000012">
    <property type="entry name" value="Non-ribosomal peptide synthetase"/>
    <property type="match status" value="1"/>
</dbReference>
<dbReference type="FunFam" id="1.10.1200.10:FF:000005">
    <property type="entry name" value="Nonribosomal peptide synthetase 1"/>
    <property type="match status" value="1"/>
</dbReference>
<dbReference type="PROSITE" id="PS50075">
    <property type="entry name" value="CARRIER"/>
    <property type="match status" value="1"/>
</dbReference>
<dbReference type="InterPro" id="IPR010071">
    <property type="entry name" value="AA_adenyl_dom"/>
</dbReference>
<dbReference type="SMART" id="SM00823">
    <property type="entry name" value="PKS_PP"/>
    <property type="match status" value="1"/>
</dbReference>
<dbReference type="InterPro" id="IPR006162">
    <property type="entry name" value="Ppantetheine_attach_site"/>
</dbReference>
<keyword evidence="4" id="KW-0597">Phosphoprotein</keyword>
<dbReference type="GO" id="GO:0008610">
    <property type="term" value="P:lipid biosynthetic process"/>
    <property type="evidence" value="ECO:0007669"/>
    <property type="project" value="UniProtKB-ARBA"/>
</dbReference>
<dbReference type="SMART" id="SM01294">
    <property type="entry name" value="PKS_PP_betabranch"/>
    <property type="match status" value="1"/>
</dbReference>
<dbReference type="InterPro" id="IPR001242">
    <property type="entry name" value="Condensation_dom"/>
</dbReference>
<reference evidence="7 8" key="1">
    <citation type="submission" date="2017-06" db="EMBL/GenBank/DDBJ databases">
        <title>Genome sequencing of cyanobaciteial culture collection at National Institute for Environmental Studies (NIES).</title>
        <authorList>
            <person name="Hirose Y."/>
            <person name="Shimura Y."/>
            <person name="Fujisawa T."/>
            <person name="Nakamura Y."/>
            <person name="Kawachi M."/>
        </authorList>
    </citation>
    <scope>NUCLEOTIDE SEQUENCE [LARGE SCALE GENOMIC DNA]</scope>
    <source>
        <strain evidence="7 8">NIES-37</strain>
    </source>
</reference>
<organism evidence="7 8">
    <name type="scientific">Tolypothrix tenuis PCC 7101</name>
    <dbReference type="NCBI Taxonomy" id="231146"/>
    <lineage>
        <taxon>Bacteria</taxon>
        <taxon>Bacillati</taxon>
        <taxon>Cyanobacteriota</taxon>
        <taxon>Cyanophyceae</taxon>
        <taxon>Nostocales</taxon>
        <taxon>Tolypothrichaceae</taxon>
        <taxon>Tolypothrix</taxon>
    </lineage>
</organism>
<dbReference type="InterPro" id="IPR020806">
    <property type="entry name" value="PKS_PP-bd"/>
</dbReference>
<dbReference type="Proteomes" id="UP000218785">
    <property type="component" value="Chromosome"/>
</dbReference>
<dbReference type="Pfam" id="PF00668">
    <property type="entry name" value="Condensation"/>
    <property type="match status" value="2"/>
</dbReference>
<dbReference type="InterPro" id="IPR045851">
    <property type="entry name" value="AMP-bd_C_sf"/>
</dbReference>
<gene>
    <name evidence="7" type="ORF">NIES37_35730</name>
</gene>
<dbReference type="SUPFAM" id="SSF52777">
    <property type="entry name" value="CoA-dependent acyltransferases"/>
    <property type="match status" value="4"/>
</dbReference>
<dbReference type="GO" id="GO:0031177">
    <property type="term" value="F:phosphopantetheine binding"/>
    <property type="evidence" value="ECO:0007669"/>
    <property type="project" value="InterPro"/>
</dbReference>
<dbReference type="InterPro" id="IPR010060">
    <property type="entry name" value="NRPS_synth"/>
</dbReference>
<dbReference type="InterPro" id="IPR020845">
    <property type="entry name" value="AMP-binding_CS"/>
</dbReference>
<dbReference type="NCBIfam" id="TIGR01720">
    <property type="entry name" value="NRPS-para261"/>
    <property type="match status" value="1"/>
</dbReference>
<dbReference type="RefSeq" id="WP_096577829.1">
    <property type="nucleotide sequence ID" value="NZ_CAWNJS010000001.1"/>
</dbReference>
<dbReference type="Gene3D" id="3.30.559.10">
    <property type="entry name" value="Chloramphenicol acetyltransferase-like domain"/>
    <property type="match status" value="2"/>
</dbReference>
<evidence type="ECO:0000256" key="5">
    <source>
        <dbReference type="ARBA" id="ARBA00023194"/>
    </source>
</evidence>
<comment type="similarity">
    <text evidence="2">Belongs to the ATP-dependent AMP-binding enzyme family.</text>
</comment>
<dbReference type="FunFam" id="3.30.300.30:FF:000010">
    <property type="entry name" value="Enterobactin synthetase component F"/>
    <property type="match status" value="1"/>
</dbReference>
<dbReference type="SUPFAM" id="SSF47336">
    <property type="entry name" value="ACP-like"/>
    <property type="match status" value="1"/>
</dbReference>
<dbReference type="PANTHER" id="PTHR45398:SF1">
    <property type="entry name" value="ENZYME, PUTATIVE (JCVI)-RELATED"/>
    <property type="match status" value="1"/>
</dbReference>
<evidence type="ECO:0000313" key="7">
    <source>
        <dbReference type="EMBL" id="BAY99590.1"/>
    </source>
</evidence>
<dbReference type="Gene3D" id="3.30.559.30">
    <property type="entry name" value="Nonribosomal peptide synthetase, condensation domain"/>
    <property type="match status" value="2"/>
</dbReference>
<dbReference type="EMBL" id="AP018248">
    <property type="protein sequence ID" value="BAY99590.1"/>
    <property type="molecule type" value="Genomic_DNA"/>
</dbReference>
<dbReference type="PROSITE" id="PS00012">
    <property type="entry name" value="PHOSPHOPANTETHEINE"/>
    <property type="match status" value="1"/>
</dbReference>
<dbReference type="PANTHER" id="PTHR45398">
    <property type="match status" value="1"/>
</dbReference>
<dbReference type="NCBIfam" id="TIGR01733">
    <property type="entry name" value="AA-adenyl-dom"/>
    <property type="match status" value="1"/>
</dbReference>
<dbReference type="FunFam" id="2.30.38.10:FF:000001">
    <property type="entry name" value="Non-ribosomal peptide synthetase PvdI"/>
    <property type="match status" value="1"/>
</dbReference>
<dbReference type="GO" id="GO:0003824">
    <property type="term" value="F:catalytic activity"/>
    <property type="evidence" value="ECO:0007669"/>
    <property type="project" value="InterPro"/>
</dbReference>
<dbReference type="Gene3D" id="2.30.38.10">
    <property type="entry name" value="Luciferase, Domain 3"/>
    <property type="match status" value="1"/>
</dbReference>
<keyword evidence="5" id="KW-0045">Antibiotic biosynthesis</keyword>
<evidence type="ECO:0000256" key="3">
    <source>
        <dbReference type="ARBA" id="ARBA00022450"/>
    </source>
</evidence>
<evidence type="ECO:0000256" key="4">
    <source>
        <dbReference type="ARBA" id="ARBA00022553"/>
    </source>
</evidence>
<dbReference type="Gene3D" id="3.40.50.980">
    <property type="match status" value="2"/>
</dbReference>
<proteinExistence type="inferred from homology"/>
<dbReference type="InterPro" id="IPR023213">
    <property type="entry name" value="CAT-like_dom_sf"/>
</dbReference>
<dbReference type="CDD" id="cd19534">
    <property type="entry name" value="E_NRPS"/>
    <property type="match status" value="1"/>
</dbReference>
<keyword evidence="3" id="KW-0596">Phosphopantetheine</keyword>
<dbReference type="Pfam" id="PF00550">
    <property type="entry name" value="PP-binding"/>
    <property type="match status" value="1"/>
</dbReference>
<feature type="domain" description="Carrier" evidence="6">
    <location>
        <begin position="938"/>
        <end position="1012"/>
    </location>
</feature>
<name>A0A1Z4N1M5_9CYAN</name>